<comment type="similarity">
    <text evidence="2 11">Belongs to the glycosyltransferase 31 family.</text>
</comment>
<dbReference type="PANTHER" id="PTHR11214">
    <property type="entry name" value="BETA-1,3-N-ACETYLGLUCOSAMINYLTRANSFERASE"/>
    <property type="match status" value="1"/>
</dbReference>
<dbReference type="FunFam" id="3.90.550.50:FF:000001">
    <property type="entry name" value="Hexosyltransferase"/>
    <property type="match status" value="1"/>
</dbReference>
<evidence type="ECO:0000256" key="9">
    <source>
        <dbReference type="ARBA" id="ARBA00023136"/>
    </source>
</evidence>
<keyword evidence="6 11" id="KW-0735">Signal-anchor</keyword>
<evidence type="ECO:0000256" key="7">
    <source>
        <dbReference type="ARBA" id="ARBA00022989"/>
    </source>
</evidence>
<dbReference type="InterPro" id="IPR002659">
    <property type="entry name" value="Glyco_trans_31"/>
</dbReference>
<dbReference type="Pfam" id="PF01762">
    <property type="entry name" value="Galactosyl_T"/>
    <property type="match status" value="1"/>
</dbReference>
<sequence length="362" mass="41947">MVYLRMRQVRLKLVVKIPILALGILGIAFVTINVLHLYHCSITFDINSYENVTYLLRKSNSHPLPGGDLLPEVDYKTLVNINFTFTTFNLICENTTPLLLILVHSAPKNFAKRIVIRETWGKSEENVKILFLLGTTDDIKIEKTLQQENYAHNDLLRGNFLDSYKNLTYKHLMGLKYVIYHCSQAKYILKVDDDVCVNLPTLKNFLIRDLSPYGATNLLMCNVVRNYKALRSYRTKWRVTREEYKEKFYPPFCLGWCILYSPDVVLRIYAEAQRTRFFWVDDVFVTGVLVSKLDSIIHTDISPLTLSLMEILHPDKCRPFLFGRADMSESGIRSLWKDIQDNPVPQSVSNRLITGSYRGRST</sequence>
<dbReference type="EMBL" id="GALX01005509">
    <property type="protein sequence ID" value="JAB62957.1"/>
    <property type="molecule type" value="Transcribed_RNA"/>
</dbReference>
<evidence type="ECO:0000256" key="2">
    <source>
        <dbReference type="ARBA" id="ARBA00008661"/>
    </source>
</evidence>
<evidence type="ECO:0000256" key="11">
    <source>
        <dbReference type="RuleBase" id="RU363063"/>
    </source>
</evidence>
<evidence type="ECO:0000313" key="12">
    <source>
        <dbReference type="EMBL" id="JAB62957.1"/>
    </source>
</evidence>
<dbReference type="EC" id="2.4.1.-" evidence="11"/>
<dbReference type="Gene3D" id="3.90.550.50">
    <property type="match status" value="1"/>
</dbReference>
<evidence type="ECO:0000256" key="5">
    <source>
        <dbReference type="ARBA" id="ARBA00022692"/>
    </source>
</evidence>
<evidence type="ECO:0000256" key="10">
    <source>
        <dbReference type="ARBA" id="ARBA00023180"/>
    </source>
</evidence>
<dbReference type="GO" id="GO:0016758">
    <property type="term" value="F:hexosyltransferase activity"/>
    <property type="evidence" value="ECO:0007669"/>
    <property type="project" value="InterPro"/>
</dbReference>
<keyword evidence="8 11" id="KW-0333">Golgi apparatus</keyword>
<evidence type="ECO:0000256" key="1">
    <source>
        <dbReference type="ARBA" id="ARBA00004323"/>
    </source>
</evidence>
<evidence type="ECO:0000256" key="6">
    <source>
        <dbReference type="ARBA" id="ARBA00022968"/>
    </source>
</evidence>
<name>V5GN24_ANOGL</name>
<dbReference type="GO" id="GO:0006493">
    <property type="term" value="P:protein O-linked glycosylation"/>
    <property type="evidence" value="ECO:0007669"/>
    <property type="project" value="TreeGrafter"/>
</dbReference>
<evidence type="ECO:0000256" key="4">
    <source>
        <dbReference type="ARBA" id="ARBA00022679"/>
    </source>
</evidence>
<keyword evidence="9 11" id="KW-0472">Membrane</keyword>
<keyword evidence="5 11" id="KW-0812">Transmembrane</keyword>
<evidence type="ECO:0000256" key="3">
    <source>
        <dbReference type="ARBA" id="ARBA00022676"/>
    </source>
</evidence>
<gene>
    <name evidence="12" type="primary">B3GT1</name>
</gene>
<evidence type="ECO:0000256" key="8">
    <source>
        <dbReference type="ARBA" id="ARBA00023034"/>
    </source>
</evidence>
<keyword evidence="7 11" id="KW-1133">Transmembrane helix</keyword>
<keyword evidence="3 11" id="KW-0328">Glycosyltransferase</keyword>
<organism evidence="12">
    <name type="scientific">Anoplophora glabripennis</name>
    <name type="common">Asian longhorn beetle</name>
    <name type="synonym">Anoplophora nobilis</name>
    <dbReference type="NCBI Taxonomy" id="217634"/>
    <lineage>
        <taxon>Eukaryota</taxon>
        <taxon>Metazoa</taxon>
        <taxon>Ecdysozoa</taxon>
        <taxon>Arthropoda</taxon>
        <taxon>Hexapoda</taxon>
        <taxon>Insecta</taxon>
        <taxon>Pterygota</taxon>
        <taxon>Neoptera</taxon>
        <taxon>Endopterygota</taxon>
        <taxon>Coleoptera</taxon>
        <taxon>Polyphaga</taxon>
        <taxon>Cucujiformia</taxon>
        <taxon>Chrysomeloidea</taxon>
        <taxon>Cerambycidae</taxon>
        <taxon>Lamiinae</taxon>
        <taxon>Lamiini</taxon>
        <taxon>Anoplophora</taxon>
    </lineage>
</organism>
<dbReference type="PANTHER" id="PTHR11214:SF376">
    <property type="entry name" value="HEXOSYLTRANSFERASE"/>
    <property type="match status" value="1"/>
</dbReference>
<dbReference type="AlphaFoldDB" id="V5GN24"/>
<proteinExistence type="inferred from homology"/>
<accession>V5GN24</accession>
<protein>
    <recommendedName>
        <fullName evidence="11">Hexosyltransferase</fullName>
        <ecNumber evidence="11">2.4.1.-</ecNumber>
    </recommendedName>
</protein>
<comment type="subcellular location">
    <subcellularLocation>
        <location evidence="1 11">Golgi apparatus membrane</location>
        <topology evidence="1 11">Single-pass type II membrane protein</topology>
    </subcellularLocation>
</comment>
<keyword evidence="10" id="KW-0325">Glycoprotein</keyword>
<dbReference type="GO" id="GO:0000139">
    <property type="term" value="C:Golgi membrane"/>
    <property type="evidence" value="ECO:0007669"/>
    <property type="project" value="UniProtKB-SubCell"/>
</dbReference>
<feature type="transmembrane region" description="Helical" evidence="11">
    <location>
        <begin position="13"/>
        <end position="38"/>
    </location>
</feature>
<reference evidence="12" key="1">
    <citation type="submission" date="2013-07" db="EMBL/GenBank/DDBJ databases">
        <title>Midgut Transcriptome Profiling of Anoplphora glabripennis, a Lignocellulose Degrading, Wood-Boring Cerambycid.</title>
        <authorList>
            <person name="Scully E.D."/>
            <person name="Hoover K."/>
            <person name="Carlson J.E."/>
            <person name="Tien M."/>
            <person name="Geib S.M."/>
        </authorList>
    </citation>
    <scope>NUCLEOTIDE SEQUENCE</scope>
</reference>
<keyword evidence="4 12" id="KW-0808">Transferase</keyword>